<accession>A0A1V0SAY2</accession>
<evidence type="ECO:0000256" key="1">
    <source>
        <dbReference type="SAM" id="MobiDB-lite"/>
    </source>
</evidence>
<evidence type="ECO:0000313" key="2">
    <source>
        <dbReference type="EMBL" id="ARF08875.1"/>
    </source>
</evidence>
<feature type="region of interest" description="Disordered" evidence="1">
    <location>
        <begin position="114"/>
        <end position="173"/>
    </location>
</feature>
<name>A0A1V0SAY2_9VIRU</name>
<dbReference type="EMBL" id="KY684083">
    <property type="protein sequence ID" value="ARF08875.1"/>
    <property type="molecule type" value="Genomic_DNA"/>
</dbReference>
<feature type="compositionally biased region" description="Basic residues" evidence="1">
    <location>
        <begin position="134"/>
        <end position="164"/>
    </location>
</feature>
<organism evidence="2">
    <name type="scientific">Catovirus CTV1</name>
    <dbReference type="NCBI Taxonomy" id="1977631"/>
    <lineage>
        <taxon>Viruses</taxon>
        <taxon>Varidnaviria</taxon>
        <taxon>Bamfordvirae</taxon>
        <taxon>Nucleocytoviricota</taxon>
        <taxon>Megaviricetes</taxon>
        <taxon>Imitervirales</taxon>
        <taxon>Mimiviridae</taxon>
        <taxon>Klosneuvirinae</taxon>
        <taxon>Catovirus</taxon>
    </lineage>
</organism>
<reference evidence="2" key="1">
    <citation type="journal article" date="2017" name="Science">
        <title>Giant viruses with an expanded complement of translation system components.</title>
        <authorList>
            <person name="Schulz F."/>
            <person name="Yutin N."/>
            <person name="Ivanova N.N."/>
            <person name="Ortega D.R."/>
            <person name="Lee T.K."/>
            <person name="Vierheilig J."/>
            <person name="Daims H."/>
            <person name="Horn M."/>
            <person name="Wagner M."/>
            <person name="Jensen G.J."/>
            <person name="Kyrpides N.C."/>
            <person name="Koonin E.V."/>
            <person name="Woyke T."/>
        </authorList>
    </citation>
    <scope>NUCLEOTIDE SEQUENCE</scope>
    <source>
        <strain evidence="2">CTV1</strain>
    </source>
</reference>
<sequence length="173" mass="19847">MANDFYCGIKKDRKKRRIGSMKECLEADKVNYYGVKKIDPKLIEKAKSLKKKPTADKVWIKLVGVRAKFKKLQEDIKYLKDEGKKKKAKEESEKVKVIIKELAEEFKKLKAIENEKKNKLGGNKRSGSQYGGKRGSKKSKGSKSKSRSKGSKGSKGSKVKRMSRNTRYNDFFM</sequence>
<proteinExistence type="predicted"/>
<gene>
    <name evidence="2" type="ORF">Catovirus_1_925</name>
</gene>
<protein>
    <submittedName>
        <fullName evidence="2">Uncharacterized protein</fullName>
    </submittedName>
</protein>